<dbReference type="GeneID" id="5739702"/>
<dbReference type="RefSeq" id="XP_001712490.1">
    <property type="nucleotide sequence ID" value="XM_001712438.1"/>
</dbReference>
<evidence type="ECO:0000313" key="11">
    <source>
        <dbReference type="Proteomes" id="UP000243127"/>
    </source>
</evidence>
<sequence>MIAFVTNANYSKVKKFQKKISNVKEINNPNFVLFSTKTKKIFKIKMQKEEENFSENKPNILDFFQEVKDEIKMIEWPTFDRVLKQFVIVLISLVFSALFIFSIDGLFAAGNKILFEGNF</sequence>
<keyword evidence="10" id="KW-0542">Nucleomorph</keyword>
<keyword evidence="5" id="KW-0653">Protein transport</keyword>
<name>A9BKJ4_HEMAN</name>
<dbReference type="InterPro" id="IPR001901">
    <property type="entry name" value="Translocase_SecE/Sec61-g"/>
</dbReference>
<dbReference type="EMBL" id="CP000882">
    <property type="protein sequence ID" value="ABW98165.1"/>
    <property type="molecule type" value="Genomic_DNA"/>
</dbReference>
<dbReference type="InterPro" id="IPR038379">
    <property type="entry name" value="SecE_sf"/>
</dbReference>
<keyword evidence="8 9" id="KW-0472">Membrane</keyword>
<dbReference type="GO" id="GO:0016020">
    <property type="term" value="C:membrane"/>
    <property type="evidence" value="ECO:0007669"/>
    <property type="project" value="UniProtKB-SubCell"/>
</dbReference>
<feature type="transmembrane region" description="Helical" evidence="9">
    <location>
        <begin position="86"/>
        <end position="109"/>
    </location>
</feature>
<dbReference type="Proteomes" id="UP000243127">
    <property type="component" value="Nucleomorph 2"/>
</dbReference>
<evidence type="ECO:0000256" key="8">
    <source>
        <dbReference type="ARBA" id="ARBA00023136"/>
    </source>
</evidence>
<evidence type="ECO:0000256" key="3">
    <source>
        <dbReference type="ARBA" id="ARBA00022448"/>
    </source>
</evidence>
<evidence type="ECO:0000256" key="4">
    <source>
        <dbReference type="ARBA" id="ARBA00022692"/>
    </source>
</evidence>
<evidence type="ECO:0000256" key="9">
    <source>
        <dbReference type="SAM" id="Phobius"/>
    </source>
</evidence>
<evidence type="ECO:0000256" key="2">
    <source>
        <dbReference type="ARBA" id="ARBA00008274"/>
    </source>
</evidence>
<dbReference type="AlphaFoldDB" id="A9BKJ4"/>
<keyword evidence="6 9" id="KW-1133">Transmembrane helix</keyword>
<dbReference type="GO" id="GO:0008320">
    <property type="term" value="F:protein transmembrane transporter activity"/>
    <property type="evidence" value="ECO:0007669"/>
    <property type="project" value="InterPro"/>
</dbReference>
<dbReference type="Pfam" id="PF00584">
    <property type="entry name" value="SecE"/>
    <property type="match status" value="1"/>
</dbReference>
<gene>
    <name evidence="10" type="ORF">HAN_2g349</name>
</gene>
<dbReference type="InterPro" id="IPR005807">
    <property type="entry name" value="SecE_bac"/>
</dbReference>
<evidence type="ECO:0000256" key="5">
    <source>
        <dbReference type="ARBA" id="ARBA00022927"/>
    </source>
</evidence>
<dbReference type="NCBIfam" id="TIGR00964">
    <property type="entry name" value="secE_bact"/>
    <property type="match status" value="1"/>
</dbReference>
<dbReference type="HAMAP" id="MF_00422">
    <property type="entry name" value="SecE"/>
    <property type="match status" value="1"/>
</dbReference>
<keyword evidence="3" id="KW-0813">Transport</keyword>
<keyword evidence="4 9" id="KW-0812">Transmembrane</keyword>
<dbReference type="Gene3D" id="1.20.5.1030">
    <property type="entry name" value="Preprotein translocase secy subunit"/>
    <property type="match status" value="1"/>
</dbReference>
<geneLocation type="nucleomorph" evidence="10"/>
<proteinExistence type="inferred from homology"/>
<comment type="subcellular location">
    <subcellularLocation>
        <location evidence="1">Membrane</location>
    </subcellularLocation>
</comment>
<protein>
    <submittedName>
        <fullName evidence="10">SecE</fullName>
    </submittedName>
</protein>
<evidence type="ECO:0000313" key="10">
    <source>
        <dbReference type="EMBL" id="ABW98165.1"/>
    </source>
</evidence>
<dbReference type="GO" id="GO:0006886">
    <property type="term" value="P:intracellular protein transport"/>
    <property type="evidence" value="ECO:0007669"/>
    <property type="project" value="InterPro"/>
</dbReference>
<keyword evidence="7" id="KW-0811">Translocation</keyword>
<dbReference type="GO" id="GO:0009306">
    <property type="term" value="P:protein secretion"/>
    <property type="evidence" value="ECO:0007669"/>
    <property type="project" value="InterPro"/>
</dbReference>
<evidence type="ECO:0000256" key="6">
    <source>
        <dbReference type="ARBA" id="ARBA00022989"/>
    </source>
</evidence>
<comment type="similarity">
    <text evidence="2">Belongs to the SecE/SEC61-gamma family.</text>
</comment>
<dbReference type="GO" id="GO:0006605">
    <property type="term" value="P:protein targeting"/>
    <property type="evidence" value="ECO:0007669"/>
    <property type="project" value="InterPro"/>
</dbReference>
<evidence type="ECO:0000256" key="1">
    <source>
        <dbReference type="ARBA" id="ARBA00004370"/>
    </source>
</evidence>
<accession>A9BKJ4</accession>
<organism evidence="10 11">
    <name type="scientific">Hemiselmis andersenii</name>
    <name type="common">Cryptophyte alga</name>
    <dbReference type="NCBI Taxonomy" id="464988"/>
    <lineage>
        <taxon>Eukaryota</taxon>
        <taxon>Cryptophyceae</taxon>
        <taxon>Cryptomonadales</taxon>
        <taxon>Hemiselmidaceae</taxon>
        <taxon>Hemiselmis</taxon>
    </lineage>
</organism>
<evidence type="ECO:0000256" key="7">
    <source>
        <dbReference type="ARBA" id="ARBA00023010"/>
    </source>
</evidence>
<reference evidence="10 11" key="1">
    <citation type="journal article" date="2007" name="Proc. Natl. Acad. Sci. U.S.A.">
        <title>Nucleomorph genome of Hemiselmis andersenii reveals complete intron loss and compaction as a driver of protein structure and function.</title>
        <authorList>
            <person name="Lane C.E."/>
            <person name="van den Heuvel K."/>
            <person name="Kozera C."/>
            <person name="Curtis B.A."/>
            <person name="Parsons B.J."/>
            <person name="Bowman S."/>
            <person name="Archibald J.M."/>
        </authorList>
    </citation>
    <scope>NUCLEOTIDE SEQUENCE [LARGE SCALE GENOMIC DNA]</scope>
    <source>
        <strain evidence="10 11">CCMP644</strain>
    </source>
</reference>